<sequence>MKEDKLIALCQRHNAVVLNNEIDVLTIAVVDSPSTELMESLQFAVQKRIDIRCWTAEQMDKHQQITAQAPAPAIQEPKEESGSAVEILNHTLQQALMLRASDIHFEPGETQYVIRLRVDGVLHALSPLPGSLASTLTARLKVLGNLDIAERRLPQDGQFNVELSGQSVSFRIATLPCRHGEKVVLRLLHQVNQALEIAALGMTEAQMALFNNALAQPQGLLLVTGPTGSGKTVTLYSALQARNKQEVNICSVEDPVEIPLDGLNQTQINPRAGLTFQSVLRALLRQDPDIIMVGEIRDGETAEIAIKAAQTGHLVLSTLHTNSTSETLVRIQQMGVARWMISSALSLVVAQRLVRKLCPHCRKLGVENHHLPGNLWPRSLPRWRAEGCEQCYHGFYGRVALFEVLAITPDVRQAIASDLSADEIEQRARAGGMTTLFQHGCLVVEQGLTTFEELVRILGFADGQ</sequence>
<dbReference type="PANTHER" id="PTHR30258">
    <property type="entry name" value="TYPE II SECRETION SYSTEM PROTEIN GSPE-RELATED"/>
    <property type="match status" value="1"/>
</dbReference>
<dbReference type="CDD" id="cd01129">
    <property type="entry name" value="PulE-GspE-like"/>
    <property type="match status" value="1"/>
</dbReference>
<dbReference type="SUPFAM" id="SSF52540">
    <property type="entry name" value="P-loop containing nucleoside triphosphate hydrolases"/>
    <property type="match status" value="1"/>
</dbReference>
<dbReference type="PROSITE" id="PS00662">
    <property type="entry name" value="T2SP_E"/>
    <property type="match status" value="1"/>
</dbReference>
<dbReference type="GO" id="GO:0005886">
    <property type="term" value="C:plasma membrane"/>
    <property type="evidence" value="ECO:0007669"/>
    <property type="project" value="TreeGrafter"/>
</dbReference>
<dbReference type="NCBIfam" id="NF007755">
    <property type="entry name" value="PRK10436.1"/>
    <property type="match status" value="1"/>
</dbReference>
<name>A0A1G4Y7M1_9ENTR</name>
<evidence type="ECO:0000256" key="2">
    <source>
        <dbReference type="ARBA" id="ARBA00022741"/>
    </source>
</evidence>
<dbReference type="AlphaFoldDB" id="A0A1G4Y7M1"/>
<keyword evidence="2" id="KW-0547">Nucleotide-binding</keyword>
<dbReference type="GO" id="GO:0005524">
    <property type="term" value="F:ATP binding"/>
    <property type="evidence" value="ECO:0007669"/>
    <property type="project" value="UniProtKB-KW"/>
</dbReference>
<dbReference type="Pfam" id="PF00437">
    <property type="entry name" value="T2SSE"/>
    <property type="match status" value="1"/>
</dbReference>
<reference evidence="5 6" key="1">
    <citation type="submission" date="2016-10" db="EMBL/GenBank/DDBJ databases">
        <authorList>
            <person name="Varghese N."/>
            <person name="Submissions S."/>
        </authorList>
    </citation>
    <scope>NUCLEOTIDE SEQUENCE [LARGE SCALE GENOMIC DNA]</scope>
    <source>
        <strain evidence="5 6">CGMCC 1.12102</strain>
    </source>
</reference>
<dbReference type="RefSeq" id="WP_017457942.1">
    <property type="nucleotide sequence ID" value="NZ_FMUI01000005.1"/>
</dbReference>
<dbReference type="GO" id="GO:0016887">
    <property type="term" value="F:ATP hydrolysis activity"/>
    <property type="evidence" value="ECO:0007669"/>
    <property type="project" value="TreeGrafter"/>
</dbReference>
<organism evidence="5 6">
    <name type="scientific">Kosakonia sacchari</name>
    <dbReference type="NCBI Taxonomy" id="1158459"/>
    <lineage>
        <taxon>Bacteria</taxon>
        <taxon>Pseudomonadati</taxon>
        <taxon>Pseudomonadota</taxon>
        <taxon>Gammaproteobacteria</taxon>
        <taxon>Enterobacterales</taxon>
        <taxon>Enterobacteriaceae</taxon>
        <taxon>Kosakonia</taxon>
    </lineage>
</organism>
<evidence type="ECO:0000256" key="3">
    <source>
        <dbReference type="ARBA" id="ARBA00022840"/>
    </source>
</evidence>
<comment type="similarity">
    <text evidence="1">Belongs to the GSP E family.</text>
</comment>
<dbReference type="Gene3D" id="3.40.50.300">
    <property type="entry name" value="P-loop containing nucleotide triphosphate hydrolases"/>
    <property type="match status" value="1"/>
</dbReference>
<dbReference type="FunFam" id="3.40.50.300:FF:000398">
    <property type="entry name" value="Type IV pilus assembly ATPase PilB"/>
    <property type="match status" value="1"/>
</dbReference>
<comment type="caution">
    <text evidence="5">The sequence shown here is derived from an EMBL/GenBank/DDBJ whole genome shotgun (WGS) entry which is preliminary data.</text>
</comment>
<evidence type="ECO:0000313" key="5">
    <source>
        <dbReference type="EMBL" id="SCX49436.1"/>
    </source>
</evidence>
<dbReference type="Proteomes" id="UP000183569">
    <property type="component" value="Unassembled WGS sequence"/>
</dbReference>
<protein>
    <submittedName>
        <fullName evidence="5">Protein transport protein HofB</fullName>
    </submittedName>
</protein>
<dbReference type="PANTHER" id="PTHR30258:SF1">
    <property type="entry name" value="PROTEIN TRANSPORT PROTEIN HOFB HOMOLOG"/>
    <property type="match status" value="1"/>
</dbReference>
<evidence type="ECO:0000259" key="4">
    <source>
        <dbReference type="PROSITE" id="PS00662"/>
    </source>
</evidence>
<feature type="domain" description="Bacterial type II secretion system protein E" evidence="4">
    <location>
        <begin position="284"/>
        <end position="298"/>
    </location>
</feature>
<keyword evidence="3" id="KW-0067">ATP-binding</keyword>
<evidence type="ECO:0000256" key="1">
    <source>
        <dbReference type="ARBA" id="ARBA00006611"/>
    </source>
</evidence>
<gene>
    <name evidence="5" type="ORF">SAMN02927897_02145</name>
</gene>
<dbReference type="InterPro" id="IPR001482">
    <property type="entry name" value="T2SS/T4SS_dom"/>
</dbReference>
<dbReference type="Gene3D" id="3.30.450.90">
    <property type="match status" value="1"/>
</dbReference>
<proteinExistence type="inferred from homology"/>
<dbReference type="InterPro" id="IPR027417">
    <property type="entry name" value="P-loop_NTPase"/>
</dbReference>
<dbReference type="GeneID" id="23845964"/>
<accession>A0A1G4Y7M1</accession>
<dbReference type="EMBL" id="FMUI01000005">
    <property type="protein sequence ID" value="SCX49436.1"/>
    <property type="molecule type" value="Genomic_DNA"/>
</dbReference>
<evidence type="ECO:0000313" key="6">
    <source>
        <dbReference type="Proteomes" id="UP000183569"/>
    </source>
</evidence>